<dbReference type="GO" id="GO:0010181">
    <property type="term" value="F:FMN binding"/>
    <property type="evidence" value="ECO:0007669"/>
    <property type="project" value="InterPro"/>
</dbReference>
<organism evidence="2 3">
    <name type="scientific">Mesotoga infera</name>
    <dbReference type="NCBI Taxonomy" id="1236046"/>
    <lineage>
        <taxon>Bacteria</taxon>
        <taxon>Thermotogati</taxon>
        <taxon>Thermotogota</taxon>
        <taxon>Thermotogae</taxon>
        <taxon>Kosmotogales</taxon>
        <taxon>Kosmotogaceae</taxon>
        <taxon>Mesotoga</taxon>
    </lineage>
</organism>
<dbReference type="AlphaFoldDB" id="A0A117M7Z6"/>
<proteinExistence type="predicted"/>
<dbReference type="PROSITE" id="PS50902">
    <property type="entry name" value="FLAVODOXIN_LIKE"/>
    <property type="match status" value="1"/>
</dbReference>
<evidence type="ECO:0000313" key="3">
    <source>
        <dbReference type="Proteomes" id="UP000055014"/>
    </source>
</evidence>
<evidence type="ECO:0000313" key="2">
    <source>
        <dbReference type="EMBL" id="KUK89377.1"/>
    </source>
</evidence>
<dbReference type="Proteomes" id="UP000055014">
    <property type="component" value="Unassembled WGS sequence"/>
</dbReference>
<gene>
    <name evidence="2" type="ORF">XE02_1057</name>
</gene>
<comment type="caution">
    <text evidence="2">The sequence shown here is derived from an EMBL/GenBank/DDBJ whole genome shotgun (WGS) entry which is preliminary data.</text>
</comment>
<sequence length="165" mass="17601">MIGVKLCAVYYSRSGSTEKIAANFADSIGAKLFKLEDEKPGKSISGFSALLGLGSPLKEPLPDVGGFEFLVLLTPIFAWHPSPQMNTFVNKADLKGKSVFLVGVGAGEANEKALKRFTAKAEKAGANVVGTKNFKGLQMKQDLKEVESVLLESGKQLAGIIERLV</sequence>
<dbReference type="InterPro" id="IPR008254">
    <property type="entry name" value="Flavodoxin/NO_synth"/>
</dbReference>
<dbReference type="InterPro" id="IPR029039">
    <property type="entry name" value="Flavoprotein-like_sf"/>
</dbReference>
<protein>
    <submittedName>
        <fullName evidence="2">Flavodoxin</fullName>
    </submittedName>
</protein>
<name>A0A117M7Z6_9BACT</name>
<dbReference type="Gene3D" id="3.40.50.360">
    <property type="match status" value="1"/>
</dbReference>
<feature type="domain" description="Flavodoxin-like" evidence="1">
    <location>
        <begin position="6"/>
        <end position="158"/>
    </location>
</feature>
<dbReference type="PATRIC" id="fig|1236046.5.peg.853"/>
<evidence type="ECO:0000259" key="1">
    <source>
        <dbReference type="PROSITE" id="PS50902"/>
    </source>
</evidence>
<dbReference type="EMBL" id="LGGW01000095">
    <property type="protein sequence ID" value="KUK89377.1"/>
    <property type="molecule type" value="Genomic_DNA"/>
</dbReference>
<accession>A0A117M7Z6</accession>
<dbReference type="SUPFAM" id="SSF52218">
    <property type="entry name" value="Flavoproteins"/>
    <property type="match status" value="1"/>
</dbReference>
<reference evidence="3" key="1">
    <citation type="journal article" date="2015" name="MBio">
        <title>Genome-Resolved Metagenomic Analysis Reveals Roles for Candidate Phyla and Other Microbial Community Members in Biogeochemical Transformations in Oil Reservoirs.</title>
        <authorList>
            <person name="Hu P."/>
            <person name="Tom L."/>
            <person name="Singh A."/>
            <person name="Thomas B.C."/>
            <person name="Baker B.J."/>
            <person name="Piceno Y.M."/>
            <person name="Andersen G.L."/>
            <person name="Banfield J.F."/>
        </authorList>
    </citation>
    <scope>NUCLEOTIDE SEQUENCE [LARGE SCALE GENOMIC DNA]</scope>
</reference>